<comment type="subunit">
    <text evidence="3">Heterodimer of an alpha and a beta subunit.</text>
</comment>
<evidence type="ECO:0000313" key="8">
    <source>
        <dbReference type="EMBL" id="EPD30731.1"/>
    </source>
</evidence>
<evidence type="ECO:0000256" key="3">
    <source>
        <dbReference type="ARBA" id="ARBA00011355"/>
    </source>
</evidence>
<dbReference type="SUPFAM" id="SSF52402">
    <property type="entry name" value="Adenine nucleotide alpha hydrolases-like"/>
    <property type="match status" value="1"/>
</dbReference>
<protein>
    <recommendedName>
        <fullName evidence="7">Electron transfer flavoprotein alpha/beta-subunit N-terminal domain-containing protein</fullName>
    </recommendedName>
</protein>
<evidence type="ECO:0000256" key="5">
    <source>
        <dbReference type="ARBA" id="ARBA00022982"/>
    </source>
</evidence>
<dbReference type="PANTHER" id="PTHR21294:SF8">
    <property type="entry name" value="ELECTRON TRANSFER FLAVOPROTEIN SUBUNIT BETA"/>
    <property type="match status" value="1"/>
</dbReference>
<sequence>MSERRIENGRLVRGEDDTLNELDENAIEAAVAAVEEFGGEVIAVTMGPQDAEDSAMLALQKGADRAIVVTDDRLAGSDVIGTAQVLSAVARKLAQEEPIDLFITGMASLDGMTSMVPAAVAAGLGWPYISLASELSITEDAVQALRHADGFTDTLRCAFPAVVSVTDQVNEPRFPNFKDMRAARKKPLDVWSLDDLLDVADPNEMVIGKQGAGTMVLEASEQSERAGGEVVSGVGGGVKLAEYIEKVLK</sequence>
<evidence type="ECO:0000256" key="1">
    <source>
        <dbReference type="ARBA" id="ARBA00001974"/>
    </source>
</evidence>
<evidence type="ECO:0000259" key="7">
    <source>
        <dbReference type="SMART" id="SM00893"/>
    </source>
</evidence>
<dbReference type="EMBL" id="AGWN01000001">
    <property type="protein sequence ID" value="EPD30731.1"/>
    <property type="molecule type" value="Genomic_DNA"/>
</dbReference>
<organism evidence="8 9">
    <name type="scientific">Gleimia europaea ACS-120-V-Col10b</name>
    <dbReference type="NCBI Taxonomy" id="883069"/>
    <lineage>
        <taxon>Bacteria</taxon>
        <taxon>Bacillati</taxon>
        <taxon>Actinomycetota</taxon>
        <taxon>Actinomycetes</taxon>
        <taxon>Actinomycetales</taxon>
        <taxon>Actinomycetaceae</taxon>
        <taxon>Gleimia</taxon>
    </lineage>
</organism>
<comment type="similarity">
    <text evidence="2">Belongs to the ETF beta-subunit/FixA family.</text>
</comment>
<dbReference type="SMART" id="SM00893">
    <property type="entry name" value="ETF"/>
    <property type="match status" value="1"/>
</dbReference>
<evidence type="ECO:0000313" key="9">
    <source>
        <dbReference type="Proteomes" id="UP000014387"/>
    </source>
</evidence>
<keyword evidence="5" id="KW-0249">Electron transport</keyword>
<comment type="cofactor">
    <cofactor evidence="1">
        <name>FAD</name>
        <dbReference type="ChEBI" id="CHEBI:57692"/>
    </cofactor>
</comment>
<comment type="caution">
    <text evidence="8">The sequence shown here is derived from an EMBL/GenBank/DDBJ whole genome shotgun (WGS) entry which is preliminary data.</text>
</comment>
<evidence type="ECO:0000256" key="2">
    <source>
        <dbReference type="ARBA" id="ARBA00007557"/>
    </source>
</evidence>
<feature type="domain" description="Electron transfer flavoprotein alpha/beta-subunit N-terminal" evidence="7">
    <location>
        <begin position="8"/>
        <end position="200"/>
    </location>
</feature>
<dbReference type="Pfam" id="PF01012">
    <property type="entry name" value="ETF"/>
    <property type="match status" value="1"/>
</dbReference>
<keyword evidence="9" id="KW-1185">Reference proteome</keyword>
<dbReference type="GO" id="GO:0005829">
    <property type="term" value="C:cytosol"/>
    <property type="evidence" value="ECO:0007669"/>
    <property type="project" value="TreeGrafter"/>
</dbReference>
<dbReference type="PANTHER" id="PTHR21294">
    <property type="entry name" value="ELECTRON TRANSFER FLAVOPROTEIN BETA-SUBUNIT"/>
    <property type="match status" value="1"/>
</dbReference>
<dbReference type="InterPro" id="IPR012255">
    <property type="entry name" value="ETF_b"/>
</dbReference>
<accession>A0A9W5RE46</accession>
<gene>
    <name evidence="8" type="ORF">HMPREF9238_00485</name>
</gene>
<evidence type="ECO:0000256" key="6">
    <source>
        <dbReference type="ARBA" id="ARBA00025649"/>
    </source>
</evidence>
<dbReference type="InterPro" id="IPR014729">
    <property type="entry name" value="Rossmann-like_a/b/a_fold"/>
</dbReference>
<dbReference type="GO" id="GO:0009055">
    <property type="term" value="F:electron transfer activity"/>
    <property type="evidence" value="ECO:0007669"/>
    <property type="project" value="InterPro"/>
</dbReference>
<name>A0A9W5RE46_9ACTO</name>
<dbReference type="Gene3D" id="3.40.50.620">
    <property type="entry name" value="HUPs"/>
    <property type="match status" value="1"/>
</dbReference>
<dbReference type="PIRSF" id="PIRSF000090">
    <property type="entry name" value="Beta-ETF"/>
    <property type="match status" value="1"/>
</dbReference>
<proteinExistence type="inferred from homology"/>
<comment type="function">
    <text evidence="6">The electron transfer flavoprotein serves as a specific electron acceptor for other dehydrogenases. It transfers the electrons to the main respiratory chain via ETF-ubiquinone oxidoreductase (ETF dehydrogenase).</text>
</comment>
<keyword evidence="4" id="KW-0813">Transport</keyword>
<reference evidence="8 9" key="1">
    <citation type="submission" date="2013-05" db="EMBL/GenBank/DDBJ databases">
        <title>The Genome Sequence of Actinomyces europaeus ACS-120-V-COL10B.</title>
        <authorList>
            <consortium name="The Broad Institute Genomics Platform"/>
            <person name="Earl A."/>
            <person name="Ward D."/>
            <person name="Feldgarden M."/>
            <person name="Gevers D."/>
            <person name="Saerens B."/>
            <person name="Vaneechoutte M."/>
            <person name="Walker B."/>
            <person name="Young S."/>
            <person name="Zeng Q."/>
            <person name="Gargeya S."/>
            <person name="Fitzgerald M."/>
            <person name="Haas B."/>
            <person name="Abouelleil A."/>
            <person name="Allen A.W."/>
            <person name="Alvarado L."/>
            <person name="Arachchi H.M."/>
            <person name="Berlin A.M."/>
            <person name="Chapman S.B."/>
            <person name="Gainer-Dewar J."/>
            <person name="Goldberg J."/>
            <person name="Griggs A."/>
            <person name="Gujja S."/>
            <person name="Hansen M."/>
            <person name="Howarth C."/>
            <person name="Imamovic A."/>
            <person name="Ireland A."/>
            <person name="Larimer J."/>
            <person name="McCowan C."/>
            <person name="Murphy C."/>
            <person name="Pearson M."/>
            <person name="Poon T.W."/>
            <person name="Priest M."/>
            <person name="Roberts A."/>
            <person name="Saif S."/>
            <person name="Shea T."/>
            <person name="Sisk P."/>
            <person name="Sykes S."/>
            <person name="Wortman J."/>
            <person name="Nusbaum C."/>
            <person name="Birren B."/>
        </authorList>
    </citation>
    <scope>NUCLEOTIDE SEQUENCE [LARGE SCALE GENOMIC DNA]</scope>
    <source>
        <strain evidence="8 9">ACS-120-V-Col10b</strain>
    </source>
</reference>
<evidence type="ECO:0000256" key="4">
    <source>
        <dbReference type="ARBA" id="ARBA00022448"/>
    </source>
</evidence>
<dbReference type="AlphaFoldDB" id="A0A9W5RE46"/>
<dbReference type="Proteomes" id="UP000014387">
    <property type="component" value="Unassembled WGS sequence"/>
</dbReference>
<dbReference type="InterPro" id="IPR014730">
    <property type="entry name" value="ETF_a/b_N"/>
</dbReference>